<organism evidence="1 2">
    <name type="scientific">Portunus trituberculatus</name>
    <name type="common">Swimming crab</name>
    <name type="synonym">Neptunus trituberculatus</name>
    <dbReference type="NCBI Taxonomy" id="210409"/>
    <lineage>
        <taxon>Eukaryota</taxon>
        <taxon>Metazoa</taxon>
        <taxon>Ecdysozoa</taxon>
        <taxon>Arthropoda</taxon>
        <taxon>Crustacea</taxon>
        <taxon>Multicrustacea</taxon>
        <taxon>Malacostraca</taxon>
        <taxon>Eumalacostraca</taxon>
        <taxon>Eucarida</taxon>
        <taxon>Decapoda</taxon>
        <taxon>Pleocyemata</taxon>
        <taxon>Brachyura</taxon>
        <taxon>Eubrachyura</taxon>
        <taxon>Portunoidea</taxon>
        <taxon>Portunidae</taxon>
        <taxon>Portuninae</taxon>
        <taxon>Portunus</taxon>
    </lineage>
</organism>
<gene>
    <name evidence="1" type="ORF">E2C01_031348</name>
</gene>
<evidence type="ECO:0000313" key="2">
    <source>
        <dbReference type="Proteomes" id="UP000324222"/>
    </source>
</evidence>
<comment type="caution">
    <text evidence="1">The sequence shown here is derived from an EMBL/GenBank/DDBJ whole genome shotgun (WGS) entry which is preliminary data.</text>
</comment>
<accession>A0A5B7EYB9</accession>
<name>A0A5B7EYB9_PORTR</name>
<dbReference type="AlphaFoldDB" id="A0A5B7EYB9"/>
<sequence length="129" mass="14118">MSPFQLSFPARPGDVCLPSRKTGRAKHPTCLLELASRMKLLTSYSLSSLKVCLLSGHRRHLSFAFLSRSKPLRLAHSALSSSTIIASTGYSSAISASDRQLSTCFKEGRVDDRAPVVVAYLQSYWLSAL</sequence>
<protein>
    <submittedName>
        <fullName evidence="1">Uncharacterized protein</fullName>
    </submittedName>
</protein>
<proteinExistence type="predicted"/>
<reference evidence="1 2" key="1">
    <citation type="submission" date="2019-05" db="EMBL/GenBank/DDBJ databases">
        <title>Another draft genome of Portunus trituberculatus and its Hox gene families provides insights of decapod evolution.</title>
        <authorList>
            <person name="Jeong J.-H."/>
            <person name="Song I."/>
            <person name="Kim S."/>
            <person name="Choi T."/>
            <person name="Kim D."/>
            <person name="Ryu S."/>
            <person name="Kim W."/>
        </authorList>
    </citation>
    <scope>NUCLEOTIDE SEQUENCE [LARGE SCALE GENOMIC DNA]</scope>
    <source>
        <tissue evidence="1">Muscle</tissue>
    </source>
</reference>
<dbReference type="EMBL" id="VSRR010003905">
    <property type="protein sequence ID" value="MPC37853.1"/>
    <property type="molecule type" value="Genomic_DNA"/>
</dbReference>
<dbReference type="Proteomes" id="UP000324222">
    <property type="component" value="Unassembled WGS sequence"/>
</dbReference>
<keyword evidence="2" id="KW-1185">Reference proteome</keyword>
<evidence type="ECO:0000313" key="1">
    <source>
        <dbReference type="EMBL" id="MPC37853.1"/>
    </source>
</evidence>